<dbReference type="Pfam" id="PF02576">
    <property type="entry name" value="RimP_N"/>
    <property type="match status" value="1"/>
</dbReference>
<comment type="similarity">
    <text evidence="3">Belongs to the RimP family.</text>
</comment>
<dbReference type="InterPro" id="IPR028989">
    <property type="entry name" value="RimP_N"/>
</dbReference>
<proteinExistence type="inferred from homology"/>
<evidence type="ECO:0000256" key="3">
    <source>
        <dbReference type="HAMAP-Rule" id="MF_01077"/>
    </source>
</evidence>
<name>C8PIF5_9BACT</name>
<dbReference type="EMBL" id="ACYG01000027">
    <property type="protein sequence ID" value="EEV17320.1"/>
    <property type="molecule type" value="Genomic_DNA"/>
</dbReference>
<dbReference type="Gene3D" id="3.30.300.70">
    <property type="entry name" value="RimP-like superfamily, N-terminal"/>
    <property type="match status" value="1"/>
</dbReference>
<dbReference type="GO" id="GO:0000028">
    <property type="term" value="P:ribosomal small subunit assembly"/>
    <property type="evidence" value="ECO:0007669"/>
    <property type="project" value="TreeGrafter"/>
</dbReference>
<reference evidence="6 7" key="1">
    <citation type="submission" date="2009-07" db="EMBL/GenBank/DDBJ databases">
        <authorList>
            <person name="Madupu R."/>
            <person name="Sebastian Y."/>
            <person name="Durkin A.S."/>
            <person name="Torralba M."/>
            <person name="Methe B."/>
            <person name="Sutton G.G."/>
            <person name="Strausberg R.L."/>
            <person name="Nelson K.E."/>
        </authorList>
    </citation>
    <scope>NUCLEOTIDE SEQUENCE [LARGE SCALE GENOMIC DNA]</scope>
    <source>
        <strain evidence="6 7">RM3268</strain>
    </source>
</reference>
<dbReference type="AlphaFoldDB" id="C8PIF5"/>
<organism evidence="6 7">
    <name type="scientific">Campylobacter gracilis RM3268</name>
    <dbReference type="NCBI Taxonomy" id="553220"/>
    <lineage>
        <taxon>Bacteria</taxon>
        <taxon>Pseudomonadati</taxon>
        <taxon>Campylobacterota</taxon>
        <taxon>Epsilonproteobacteria</taxon>
        <taxon>Campylobacterales</taxon>
        <taxon>Campylobacteraceae</taxon>
        <taxon>Campylobacter</taxon>
    </lineage>
</organism>
<protein>
    <recommendedName>
        <fullName evidence="3">Ribosome maturation factor RimP</fullName>
    </recommendedName>
</protein>
<dbReference type="InterPro" id="IPR035956">
    <property type="entry name" value="RimP_N_sf"/>
</dbReference>
<dbReference type="GO" id="GO:0006412">
    <property type="term" value="P:translation"/>
    <property type="evidence" value="ECO:0007669"/>
    <property type="project" value="TreeGrafter"/>
</dbReference>
<evidence type="ECO:0000256" key="2">
    <source>
        <dbReference type="ARBA" id="ARBA00022517"/>
    </source>
</evidence>
<dbReference type="Pfam" id="PF17384">
    <property type="entry name" value="DUF150_C"/>
    <property type="match status" value="1"/>
</dbReference>
<keyword evidence="2 3" id="KW-0690">Ribosome biogenesis</keyword>
<dbReference type="Proteomes" id="UP000005709">
    <property type="component" value="Unassembled WGS sequence"/>
</dbReference>
<evidence type="ECO:0000256" key="1">
    <source>
        <dbReference type="ARBA" id="ARBA00022490"/>
    </source>
</evidence>
<dbReference type="SUPFAM" id="SSF74942">
    <property type="entry name" value="YhbC-like, C-terminal domain"/>
    <property type="match status" value="1"/>
</dbReference>
<evidence type="ECO:0000259" key="5">
    <source>
        <dbReference type="Pfam" id="PF17384"/>
    </source>
</evidence>
<dbReference type="RefSeq" id="WP_005872390.1">
    <property type="nucleotide sequence ID" value="NZ_ACYG01000027.1"/>
</dbReference>
<dbReference type="GO" id="GO:0005829">
    <property type="term" value="C:cytosol"/>
    <property type="evidence" value="ECO:0007669"/>
    <property type="project" value="TreeGrafter"/>
</dbReference>
<keyword evidence="1 3" id="KW-0963">Cytoplasm</keyword>
<dbReference type="CDD" id="cd01734">
    <property type="entry name" value="YlxS_C"/>
    <property type="match status" value="1"/>
</dbReference>
<sequence>MVDLEALARECGVQLYDVETVSENGRTIYRISITKAGGVGLDDCERLSRLLSPIYDVEPPLEGEWTLEVGSPGLERKLSKPQHFANSVGELVRLSCTDGQKLSGEVLDCEGGVLRLRTDGGEVSVRLDEIKKARTYVQW</sequence>
<dbReference type="STRING" id="824.CGRAC_0653"/>
<evidence type="ECO:0000313" key="7">
    <source>
        <dbReference type="Proteomes" id="UP000005709"/>
    </source>
</evidence>
<dbReference type="eggNOG" id="COG0779">
    <property type="taxonomic scope" value="Bacteria"/>
</dbReference>
<dbReference type="HAMAP" id="MF_01077">
    <property type="entry name" value="RimP"/>
    <property type="match status" value="1"/>
</dbReference>
<feature type="domain" description="Ribosome maturation factor RimP C-terminal" evidence="5">
    <location>
        <begin position="78"/>
        <end position="139"/>
    </location>
</feature>
<dbReference type="PANTHER" id="PTHR33867:SF1">
    <property type="entry name" value="RIBOSOME MATURATION FACTOR RIMP"/>
    <property type="match status" value="1"/>
</dbReference>
<dbReference type="SUPFAM" id="SSF75420">
    <property type="entry name" value="YhbC-like, N-terminal domain"/>
    <property type="match status" value="1"/>
</dbReference>
<evidence type="ECO:0000313" key="6">
    <source>
        <dbReference type="EMBL" id="EEV17320.1"/>
    </source>
</evidence>
<comment type="function">
    <text evidence="3">Required for maturation of 30S ribosomal subunits.</text>
</comment>
<dbReference type="OrthoDB" id="9805006at2"/>
<gene>
    <name evidence="3" type="primary">rimP</name>
    <name evidence="6" type="ORF">CAMGR0001_1616</name>
</gene>
<accession>C8PIF5</accession>
<comment type="caution">
    <text evidence="6">The sequence shown here is derived from an EMBL/GenBank/DDBJ whole genome shotgun (WGS) entry which is preliminary data.</text>
</comment>
<dbReference type="InterPro" id="IPR003728">
    <property type="entry name" value="Ribosome_maturation_RimP"/>
</dbReference>
<dbReference type="InterPro" id="IPR028998">
    <property type="entry name" value="RimP_C"/>
</dbReference>
<feature type="domain" description="Ribosome maturation factor RimP N-terminal" evidence="4">
    <location>
        <begin position="4"/>
        <end position="75"/>
    </location>
</feature>
<keyword evidence="7" id="KW-1185">Reference proteome</keyword>
<dbReference type="PANTHER" id="PTHR33867">
    <property type="entry name" value="RIBOSOME MATURATION FACTOR RIMP"/>
    <property type="match status" value="1"/>
</dbReference>
<comment type="subcellular location">
    <subcellularLocation>
        <location evidence="3">Cytoplasm</location>
    </subcellularLocation>
</comment>
<dbReference type="InterPro" id="IPR036847">
    <property type="entry name" value="RimP_C_sf"/>
</dbReference>
<evidence type="ECO:0000259" key="4">
    <source>
        <dbReference type="Pfam" id="PF02576"/>
    </source>
</evidence>